<keyword evidence="1" id="KW-1133">Transmembrane helix</keyword>
<feature type="transmembrane region" description="Helical" evidence="1">
    <location>
        <begin position="117"/>
        <end position="135"/>
    </location>
</feature>
<feature type="transmembrane region" description="Helical" evidence="1">
    <location>
        <begin position="76"/>
        <end position="97"/>
    </location>
</feature>
<keyword evidence="1" id="KW-0812">Transmembrane</keyword>
<gene>
    <name evidence="2" type="ORF">MAM_07616</name>
</gene>
<name>A0A0B2WF74_METAS</name>
<feature type="transmembrane region" description="Helical" evidence="1">
    <location>
        <begin position="142"/>
        <end position="164"/>
    </location>
</feature>
<evidence type="ECO:0000256" key="1">
    <source>
        <dbReference type="SAM" id="Phobius"/>
    </source>
</evidence>
<organism evidence="2 3">
    <name type="scientific">Metarhizium album (strain ARSEF 1941)</name>
    <dbReference type="NCBI Taxonomy" id="1081103"/>
    <lineage>
        <taxon>Eukaryota</taxon>
        <taxon>Fungi</taxon>
        <taxon>Dikarya</taxon>
        <taxon>Ascomycota</taxon>
        <taxon>Pezizomycotina</taxon>
        <taxon>Sordariomycetes</taxon>
        <taxon>Hypocreomycetidae</taxon>
        <taxon>Hypocreales</taxon>
        <taxon>Clavicipitaceae</taxon>
        <taxon>Metarhizium</taxon>
    </lineage>
</organism>
<dbReference type="RefSeq" id="XP_040675627.1">
    <property type="nucleotide sequence ID" value="XM_040826414.1"/>
</dbReference>
<reference evidence="2 3" key="1">
    <citation type="journal article" date="2014" name="Proc. Natl. Acad. Sci. U.S.A.">
        <title>Trajectory and genomic determinants of fungal-pathogen speciation and host adaptation.</title>
        <authorList>
            <person name="Hu X."/>
            <person name="Xiao G."/>
            <person name="Zheng P."/>
            <person name="Shang Y."/>
            <person name="Su Y."/>
            <person name="Zhang X."/>
            <person name="Liu X."/>
            <person name="Zhan S."/>
            <person name="St Leger R.J."/>
            <person name="Wang C."/>
        </authorList>
    </citation>
    <scope>NUCLEOTIDE SEQUENCE [LARGE SCALE GENOMIC DNA]</scope>
    <source>
        <strain evidence="2 3">ARSEF 1941</strain>
    </source>
</reference>
<dbReference type="OrthoDB" id="10010954at2759"/>
<feature type="transmembrane region" description="Helical" evidence="1">
    <location>
        <begin position="23"/>
        <end position="45"/>
    </location>
</feature>
<dbReference type="EMBL" id="AZHE01000033">
    <property type="protein sequence ID" value="KHN94561.1"/>
    <property type="molecule type" value="Genomic_DNA"/>
</dbReference>
<keyword evidence="3" id="KW-1185">Reference proteome</keyword>
<comment type="caution">
    <text evidence="2">The sequence shown here is derived from an EMBL/GenBank/DDBJ whole genome shotgun (WGS) entry which is preliminary data.</text>
</comment>
<evidence type="ECO:0008006" key="4">
    <source>
        <dbReference type="Google" id="ProtNLM"/>
    </source>
</evidence>
<dbReference type="HOGENOM" id="CLU_1435019_0_0_1"/>
<dbReference type="Proteomes" id="UP000030816">
    <property type="component" value="Unassembled WGS sequence"/>
</dbReference>
<evidence type="ECO:0000313" key="2">
    <source>
        <dbReference type="EMBL" id="KHN94561.1"/>
    </source>
</evidence>
<accession>A0A0B2WF74</accession>
<dbReference type="AlphaFoldDB" id="A0A0B2WF74"/>
<protein>
    <recommendedName>
        <fullName evidence="4">TLC domain-containing protein</fullName>
    </recommendedName>
</protein>
<proteinExistence type="predicted"/>
<evidence type="ECO:0000313" key="3">
    <source>
        <dbReference type="Proteomes" id="UP000030816"/>
    </source>
</evidence>
<dbReference type="GeneID" id="63742071"/>
<keyword evidence="1" id="KW-0472">Membrane</keyword>
<sequence>MHQNVGTHHPHVEKLVNQLVSQIAPFSGLILTIAACVVAAVRIYLLDAVVIPRVYSPAVVKDLSAAQRRSFVNHHVAAGSKILLILVTAYPLFAILVGHGAPHTPLAPGSSATLGDVLIVSSQIFTVMYVFELFYRDTISPIAFAHHVGAIVVAQSAVAMSINFDHESDAVYEFILCFIWGEFFLLSPGETPPHLWARATNLCGDRSL</sequence>